<dbReference type="AlphaFoldDB" id="A0A369VY16"/>
<proteinExistence type="predicted"/>
<reference evidence="2 3" key="1">
    <citation type="submission" date="2018-07" db="EMBL/GenBank/DDBJ databases">
        <title>a novel species of Sphingomonas isolated from the rhizosphere soil of Araceae plant.</title>
        <authorList>
            <person name="Zhiyong W."/>
            <person name="Qinglan Z."/>
            <person name="Zhiwei F."/>
            <person name="Ding X."/>
            <person name="Gejiao W."/>
            <person name="Shixue Z."/>
        </authorList>
    </citation>
    <scope>NUCLEOTIDE SEQUENCE [LARGE SCALE GENOMIC DNA]</scope>
    <source>
        <strain evidence="2 3">WZY 27</strain>
    </source>
</reference>
<keyword evidence="1" id="KW-0472">Membrane</keyword>
<evidence type="ECO:0000256" key="1">
    <source>
        <dbReference type="SAM" id="Phobius"/>
    </source>
</evidence>
<name>A0A369VY16_9SPHN</name>
<gene>
    <name evidence="2" type="ORF">DVW87_05025</name>
</gene>
<accession>A0A369VY16</accession>
<keyword evidence="1" id="KW-0812">Transmembrane</keyword>
<feature type="transmembrane region" description="Helical" evidence="1">
    <location>
        <begin position="36"/>
        <end position="60"/>
    </location>
</feature>
<evidence type="ECO:0000313" key="3">
    <source>
        <dbReference type="Proteomes" id="UP000253918"/>
    </source>
</evidence>
<keyword evidence="1" id="KW-1133">Transmembrane helix</keyword>
<evidence type="ECO:0000313" key="2">
    <source>
        <dbReference type="EMBL" id="RDE07023.1"/>
    </source>
</evidence>
<sequence>MTRQVLVMLAVAAVFAVLGVGLLLSLLRPSGPAKVYAFRMVGIMALALGLALGMSALAMWQWSAEG</sequence>
<dbReference type="Proteomes" id="UP000253918">
    <property type="component" value="Unassembled WGS sequence"/>
</dbReference>
<dbReference type="RefSeq" id="WP_114686603.1">
    <property type="nucleotide sequence ID" value="NZ_QQNB01000001.1"/>
</dbReference>
<comment type="caution">
    <text evidence="2">The sequence shown here is derived from an EMBL/GenBank/DDBJ whole genome shotgun (WGS) entry which is preliminary data.</text>
</comment>
<protein>
    <submittedName>
        <fullName evidence="2">Uncharacterized protein</fullName>
    </submittedName>
</protein>
<organism evidence="2 3">
    <name type="scientific">Sphingomonas aracearum</name>
    <dbReference type="NCBI Taxonomy" id="2283317"/>
    <lineage>
        <taxon>Bacteria</taxon>
        <taxon>Pseudomonadati</taxon>
        <taxon>Pseudomonadota</taxon>
        <taxon>Alphaproteobacteria</taxon>
        <taxon>Sphingomonadales</taxon>
        <taxon>Sphingomonadaceae</taxon>
        <taxon>Sphingomonas</taxon>
    </lineage>
</organism>
<feature type="transmembrane region" description="Helical" evidence="1">
    <location>
        <begin position="6"/>
        <end position="24"/>
    </location>
</feature>
<dbReference type="EMBL" id="QQNB01000001">
    <property type="protein sequence ID" value="RDE07023.1"/>
    <property type="molecule type" value="Genomic_DNA"/>
</dbReference>
<keyword evidence="3" id="KW-1185">Reference proteome</keyword>